<name>A0A139SHE0_9BACT</name>
<organism evidence="2 3">
    <name type="scientific">Cephaloticoccus capnophilus</name>
    <dbReference type="NCBI Taxonomy" id="1548208"/>
    <lineage>
        <taxon>Bacteria</taxon>
        <taxon>Pseudomonadati</taxon>
        <taxon>Verrucomicrobiota</taxon>
        <taxon>Opitutia</taxon>
        <taxon>Opitutales</taxon>
        <taxon>Opitutaceae</taxon>
        <taxon>Cephaloticoccus</taxon>
    </lineage>
</organism>
<keyword evidence="3" id="KW-1185">Reference proteome</keyword>
<protein>
    <submittedName>
        <fullName evidence="2">Uncharacterized protein</fullName>
    </submittedName>
</protein>
<dbReference type="AlphaFoldDB" id="A0A139SHE0"/>
<evidence type="ECO:0000313" key="2">
    <source>
        <dbReference type="EMBL" id="KXU33988.1"/>
    </source>
</evidence>
<proteinExistence type="predicted"/>
<dbReference type="EMBL" id="LSZP01000062">
    <property type="protein sequence ID" value="KXU33988.1"/>
    <property type="molecule type" value="Genomic_DNA"/>
</dbReference>
<dbReference type="OrthoDB" id="179737at2"/>
<dbReference type="InterPro" id="IPR011044">
    <property type="entry name" value="Quino_amine_DH_bsu"/>
</dbReference>
<evidence type="ECO:0000256" key="1">
    <source>
        <dbReference type="SAM" id="MobiDB-lite"/>
    </source>
</evidence>
<feature type="compositionally biased region" description="Gly residues" evidence="1">
    <location>
        <begin position="337"/>
        <end position="347"/>
    </location>
</feature>
<comment type="caution">
    <text evidence="2">The sequence shown here is derived from an EMBL/GenBank/DDBJ whole genome shotgun (WGS) entry which is preliminary data.</text>
</comment>
<dbReference type="Proteomes" id="UP000071392">
    <property type="component" value="Unassembled WGS sequence"/>
</dbReference>
<dbReference type="STRING" id="1548208.AXK12_08090"/>
<dbReference type="SUPFAM" id="SSF50969">
    <property type="entry name" value="YVTN repeat-like/Quinoprotein amine dehydrogenase"/>
    <property type="match status" value="1"/>
</dbReference>
<accession>A0A139SHE0</accession>
<reference evidence="2 3" key="1">
    <citation type="submission" date="2016-02" db="EMBL/GenBank/DDBJ databases">
        <authorList>
            <person name="Wen L."/>
            <person name="He K."/>
            <person name="Yang H."/>
        </authorList>
    </citation>
    <scope>NUCLEOTIDE SEQUENCE [LARGE SCALE GENOMIC DNA]</scope>
    <source>
        <strain evidence="2 3">CV41</strain>
    </source>
</reference>
<feature type="region of interest" description="Disordered" evidence="1">
    <location>
        <begin position="318"/>
        <end position="383"/>
    </location>
</feature>
<dbReference type="RefSeq" id="WP_068713245.1">
    <property type="nucleotide sequence ID" value="NZ_LSZP01000062.1"/>
</dbReference>
<feature type="compositionally biased region" description="Polar residues" evidence="1">
    <location>
        <begin position="318"/>
        <end position="331"/>
    </location>
</feature>
<sequence length="830" mass="89033">MIKGTTALLLGLFMTRSCRSPVAALTRAFLLLSLLTIGPVASLNAQTLSTSREVNFYRDIPSRSLKGLAARSDGVLLNGPHIRPLDLVLSEQGADLLWSAVSIGQTVYLGTGPEGLILSLEVSDDGVTLKPSETISLPHDSHLLALAALPDGELLVGSSPEGALSLIKGGEVIARTALPVSSILAIDVNATYEGNEYALVATGSPARVYRVDLAHFRKSGRRIEKLDDDADALAECGIELWGAVRDEAIRSLLRLPDGRVIAGSAPKGNLYEFKESGGEPRVLSENTNTEVTSLLAWEGGFFAALTTGDTGRRTAQLARNSANNVRPTPTRDSANNSGGGEGAGNDSGDGEPSNEGEQGAPRSPQRPALRTAPTPKFSGSSRLLWFPDGGYPEVAGARQGVGFYQIARHGDLVLITAGDEGELLGYDPKNRLGMVFAGATAAQVNGILPLPPTQVSSATAGVRSTPNKTLPERFLLIGNNPASLELMDFSAAAERSATTRRIDLGSPAEIGALRFPELSDASSASLQVGLRTSESSDPLEGWGHWEPTAESPFDMGGYRAEHGPLRGRYVQFRFTAAGPDAPLFEAESPRLYLLPQNQRPQLTKFAVLPLSNARNGTDTLRKLAESTPSIGYREDLAAASSTPLHRRTRVIVWDLSDPNDDALLSTLSIRGPSDTDWQPVLVDSTQRYAVFNTDGMKEGRYRTKLEVRETAPRPVEQRLSVSFEGESFVIDHSPPEILTREILRTADGGLSISLVAQDLDSLLLGAEIRLNNGNRYEFTQTLDGILDGKRETFVIELNTEEVGSSSFLEATVIDTHYNATTQRLPIPIKE</sequence>
<evidence type="ECO:0000313" key="3">
    <source>
        <dbReference type="Proteomes" id="UP000071392"/>
    </source>
</evidence>
<gene>
    <name evidence="2" type="ORF">AXK12_08090</name>
</gene>